<dbReference type="InterPro" id="IPR036397">
    <property type="entry name" value="RNaseH_sf"/>
</dbReference>
<dbReference type="Gene3D" id="3.30.420.10">
    <property type="entry name" value="Ribonuclease H-like superfamily/Ribonuclease H"/>
    <property type="match status" value="1"/>
</dbReference>
<dbReference type="SUPFAM" id="SSF46689">
    <property type="entry name" value="Homeodomain-like"/>
    <property type="match status" value="1"/>
</dbReference>
<dbReference type="InterPro" id="IPR009057">
    <property type="entry name" value="Homeodomain-like_sf"/>
</dbReference>
<evidence type="ECO:0000313" key="3">
    <source>
        <dbReference type="Proteomes" id="UP000254503"/>
    </source>
</evidence>
<organism evidence="2 3">
    <name type="scientific">Escherichia coli</name>
    <dbReference type="NCBI Taxonomy" id="562"/>
    <lineage>
        <taxon>Bacteria</taxon>
        <taxon>Pseudomonadati</taxon>
        <taxon>Pseudomonadota</taxon>
        <taxon>Gammaproteobacteria</taxon>
        <taxon>Enterobacterales</taxon>
        <taxon>Enterobacteriaceae</taxon>
        <taxon>Escherichia</taxon>
    </lineage>
</organism>
<evidence type="ECO:0000259" key="1">
    <source>
        <dbReference type="PROSITE" id="PS50994"/>
    </source>
</evidence>
<dbReference type="SUPFAM" id="SSF53098">
    <property type="entry name" value="Ribonuclease H-like"/>
    <property type="match status" value="1"/>
</dbReference>
<dbReference type="InterPro" id="IPR047797">
    <property type="entry name" value="ISNCY_transpos"/>
</dbReference>
<name>A0A376WZF4_ECOLX</name>
<dbReference type="NCBIfam" id="NF033594">
    <property type="entry name" value="transpos_ISNCY_2"/>
    <property type="match status" value="1"/>
</dbReference>
<feature type="domain" description="Integrase catalytic" evidence="1">
    <location>
        <begin position="127"/>
        <end position="303"/>
    </location>
</feature>
<dbReference type="Proteomes" id="UP000254503">
    <property type="component" value="Unassembled WGS sequence"/>
</dbReference>
<dbReference type="PANTHER" id="PTHR35004:SF7">
    <property type="entry name" value="INTEGRASE PROTEIN"/>
    <property type="match status" value="1"/>
</dbReference>
<dbReference type="Pfam" id="PF13565">
    <property type="entry name" value="HTH_32"/>
    <property type="match status" value="1"/>
</dbReference>
<dbReference type="GO" id="GO:0003676">
    <property type="term" value="F:nucleic acid binding"/>
    <property type="evidence" value="ECO:0007669"/>
    <property type="project" value="InterPro"/>
</dbReference>
<accession>A0A376WZF4</accession>
<dbReference type="PROSITE" id="PS50994">
    <property type="entry name" value="INTEGRASE"/>
    <property type="match status" value="1"/>
</dbReference>
<protein>
    <submittedName>
        <fullName evidence="2">Putative integrase/transposase</fullName>
    </submittedName>
</protein>
<dbReference type="EMBL" id="UGDD01000002">
    <property type="protein sequence ID" value="STJ54993.1"/>
    <property type="molecule type" value="Genomic_DNA"/>
</dbReference>
<dbReference type="PANTHER" id="PTHR35004">
    <property type="entry name" value="TRANSPOSASE RV3428C-RELATED"/>
    <property type="match status" value="1"/>
</dbReference>
<dbReference type="GO" id="GO:0015074">
    <property type="term" value="P:DNA integration"/>
    <property type="evidence" value="ECO:0007669"/>
    <property type="project" value="InterPro"/>
</dbReference>
<gene>
    <name evidence="2" type="ORF">NCTC9045_02907</name>
</gene>
<sequence length="454" mass="52691">MIKETVTMSHKELHRLQIIQEQAAARIGISIRQVKRLVQRYRNEGPSGLVSHRRGKRPNNSFSTEFRATVISLLKGRYADFGPTFACEKLREIHGLSLSVETLRKWMIEEGLWRERRRKIARIYQRRMRRPSYGELIQIDGSPHDWFENRGPRCTLIVFIDDATSALMALRFVPAETTRAYMETLRGYLNDHGVPLALYSDRHSIFRVNNPEREGELTQFTRAIKTLGIEPIHANSPQAKGRVERANQTLQDRLVKEMRLQNISDIETANAWLPTFIEAYNNRFATSPRTTDNAHLDVHHSEEELGYIFSLQAKRVLSKNLTFQYKSSAFQVRSEGRGYRLRHSVVTVCENFDGEINVLYDGKALGWEKYVDGPEPIPLDDEKSVHERVDNARIDLRSKYYVKPKADHPWLTRRTQSHQQVKPPKLPKRSLIPIKKIETKIDSVECISIHRVDS</sequence>
<proteinExistence type="predicted"/>
<dbReference type="InterPro" id="IPR001584">
    <property type="entry name" value="Integrase_cat-core"/>
</dbReference>
<dbReference type="InterPro" id="IPR012337">
    <property type="entry name" value="RNaseH-like_sf"/>
</dbReference>
<reference evidence="2 3" key="1">
    <citation type="submission" date="2018-06" db="EMBL/GenBank/DDBJ databases">
        <authorList>
            <consortium name="Pathogen Informatics"/>
            <person name="Doyle S."/>
        </authorList>
    </citation>
    <scope>NUCLEOTIDE SEQUENCE [LARGE SCALE GENOMIC DNA]</scope>
    <source>
        <strain evidence="2 3">NCTC9045</strain>
    </source>
</reference>
<dbReference type="AlphaFoldDB" id="A0A376WZF4"/>
<evidence type="ECO:0000313" key="2">
    <source>
        <dbReference type="EMBL" id="STJ54993.1"/>
    </source>
</evidence>